<dbReference type="EMBL" id="DXAW01000028">
    <property type="protein sequence ID" value="HIZ85090.1"/>
    <property type="molecule type" value="Genomic_DNA"/>
</dbReference>
<evidence type="ECO:0000313" key="15">
    <source>
        <dbReference type="EMBL" id="HIZ85090.1"/>
    </source>
</evidence>
<evidence type="ECO:0000256" key="12">
    <source>
        <dbReference type="SAM" id="SignalP"/>
    </source>
</evidence>
<feature type="domain" description="TonB-dependent receptor plug" evidence="14">
    <location>
        <begin position="59"/>
        <end position="174"/>
    </location>
</feature>
<evidence type="ECO:0000256" key="4">
    <source>
        <dbReference type="ARBA" id="ARBA00022692"/>
    </source>
</evidence>
<dbReference type="Gene3D" id="2.40.170.20">
    <property type="entry name" value="TonB-dependent receptor, beta-barrel domain"/>
    <property type="match status" value="1"/>
</dbReference>
<dbReference type="PROSITE" id="PS52016">
    <property type="entry name" value="TONB_DEPENDENT_REC_3"/>
    <property type="match status" value="1"/>
</dbReference>
<evidence type="ECO:0000256" key="5">
    <source>
        <dbReference type="ARBA" id="ARBA00022729"/>
    </source>
</evidence>
<comment type="subcellular location">
    <subcellularLocation>
        <location evidence="1 10">Cell outer membrane</location>
        <topology evidence="1 10">Multi-pass membrane protein</topology>
    </subcellularLocation>
</comment>
<dbReference type="InterPro" id="IPR000531">
    <property type="entry name" value="Beta-barrel_TonB"/>
</dbReference>
<dbReference type="GO" id="GO:0044718">
    <property type="term" value="P:siderophore transmembrane transport"/>
    <property type="evidence" value="ECO:0007669"/>
    <property type="project" value="TreeGrafter"/>
</dbReference>
<keyword evidence="2 10" id="KW-0813">Transport</keyword>
<name>A0A9D2GPY2_9BACT</name>
<keyword evidence="4 10" id="KW-0812">Transmembrane</keyword>
<dbReference type="Pfam" id="PF00593">
    <property type="entry name" value="TonB_dep_Rec_b-barrel"/>
    <property type="match status" value="1"/>
</dbReference>
<feature type="domain" description="TonB-dependent receptor-like beta-barrel" evidence="13">
    <location>
        <begin position="185"/>
        <end position="618"/>
    </location>
</feature>
<reference evidence="15" key="1">
    <citation type="journal article" date="2021" name="PeerJ">
        <title>Extensive microbial diversity within the chicken gut microbiome revealed by metagenomics and culture.</title>
        <authorList>
            <person name="Gilroy R."/>
            <person name="Ravi A."/>
            <person name="Getino M."/>
            <person name="Pursley I."/>
            <person name="Horton D.L."/>
            <person name="Alikhan N.F."/>
            <person name="Baker D."/>
            <person name="Gharbi K."/>
            <person name="Hall N."/>
            <person name="Watson M."/>
            <person name="Adriaenssens E.M."/>
            <person name="Foster-Nyarko E."/>
            <person name="Jarju S."/>
            <person name="Secka A."/>
            <person name="Antonio M."/>
            <person name="Oren A."/>
            <person name="Chaudhuri R.R."/>
            <person name="La Ragione R."/>
            <person name="Hildebrand F."/>
            <person name="Pallen M.J."/>
        </authorList>
    </citation>
    <scope>NUCLEOTIDE SEQUENCE</scope>
    <source>
        <strain evidence="15">Gambia16-554</strain>
    </source>
</reference>
<evidence type="ECO:0000256" key="9">
    <source>
        <dbReference type="ARBA" id="ARBA00023237"/>
    </source>
</evidence>
<dbReference type="AlphaFoldDB" id="A0A9D2GPY2"/>
<evidence type="ECO:0000259" key="14">
    <source>
        <dbReference type="Pfam" id="PF07715"/>
    </source>
</evidence>
<sequence>MKYTATILRTAAVLLLCLITGIDAKAVEIYGADADSTGRGWNEELSPVVVTGTRNKTDIRHLPLTVSILERPAIEYSYTPSLLPVLTEQVPGFFSTSRGVMGYGVSDGAAGNISIRGLSGGSGRVMVLIDGHPQYMGMFGHPISDSYQSLMAEQVEVLRGPASVLYGSNAMGGVVNIVTRKMEHDGVRTSINAGYGSWNTVQTEVTNRVRYKGFSSIVSVSYNRTDGHRPDMGFEQYGGYAKLGYDFKRNWKVRGDVNVTHFNASNPGTVGNPLADADQSITRGMTSLAIENEYERTSGAVSVFYNWGRHRVNDGYHPLDSTDNQPLDYRFNSIDDMMGISAYQSVRLFKGNRLTAGVDWYRFGGSAWNQYVQGDRTGERDDIIDMTQHEVAGYVDFRQNIGRWVTLDAGLRVDHHSHVGTEWVPQAGVSVHLPYAVEVKLSAGKGFRYPLIREMFMWGSANAALRPERMWNYELAVSQKLLGGRLSYGVNVFYIDGDNFIMTQMTDGRPQNVNAGALRNAGVEAQAAWRISGDWSVDANYSYLHMKYPVVAAPEHKLYVGGAFSHGRWYASTGVQYIAGLYTQTGADPVQEDFVLWNVRASFRILDWMSVWVRGENLLNWQYEINAGFPMPGANVIGGLSFDF</sequence>
<feature type="chain" id="PRO_5039413614" evidence="12">
    <location>
        <begin position="27"/>
        <end position="644"/>
    </location>
</feature>
<reference evidence="15" key="2">
    <citation type="submission" date="2021-04" db="EMBL/GenBank/DDBJ databases">
        <authorList>
            <person name="Gilroy R."/>
        </authorList>
    </citation>
    <scope>NUCLEOTIDE SEQUENCE</scope>
    <source>
        <strain evidence="15">Gambia16-554</strain>
    </source>
</reference>
<dbReference type="InterPro" id="IPR037066">
    <property type="entry name" value="Plug_dom_sf"/>
</dbReference>
<gene>
    <name evidence="15" type="ORF">IAC04_01175</name>
</gene>
<dbReference type="InterPro" id="IPR039426">
    <property type="entry name" value="TonB-dep_rcpt-like"/>
</dbReference>
<dbReference type="CDD" id="cd01347">
    <property type="entry name" value="ligand_gated_channel"/>
    <property type="match status" value="1"/>
</dbReference>
<keyword evidence="7 10" id="KW-0472">Membrane</keyword>
<keyword evidence="8 15" id="KW-0675">Receptor</keyword>
<dbReference type="PANTHER" id="PTHR30069">
    <property type="entry name" value="TONB-DEPENDENT OUTER MEMBRANE RECEPTOR"/>
    <property type="match status" value="1"/>
</dbReference>
<evidence type="ECO:0000256" key="11">
    <source>
        <dbReference type="RuleBase" id="RU003357"/>
    </source>
</evidence>
<keyword evidence="6 11" id="KW-0798">TonB box</keyword>
<evidence type="ECO:0000256" key="7">
    <source>
        <dbReference type="ARBA" id="ARBA00023136"/>
    </source>
</evidence>
<proteinExistence type="inferred from homology"/>
<dbReference type="InterPro" id="IPR036942">
    <property type="entry name" value="Beta-barrel_TonB_sf"/>
</dbReference>
<comment type="caution">
    <text evidence="15">The sequence shown here is derived from an EMBL/GenBank/DDBJ whole genome shotgun (WGS) entry which is preliminary data.</text>
</comment>
<evidence type="ECO:0000256" key="8">
    <source>
        <dbReference type="ARBA" id="ARBA00023170"/>
    </source>
</evidence>
<evidence type="ECO:0000256" key="3">
    <source>
        <dbReference type="ARBA" id="ARBA00022452"/>
    </source>
</evidence>
<evidence type="ECO:0000313" key="16">
    <source>
        <dbReference type="Proteomes" id="UP000824115"/>
    </source>
</evidence>
<keyword evidence="5 12" id="KW-0732">Signal</keyword>
<keyword evidence="9 10" id="KW-0998">Cell outer membrane</keyword>
<dbReference type="GO" id="GO:0015344">
    <property type="term" value="F:siderophore uptake transmembrane transporter activity"/>
    <property type="evidence" value="ECO:0007669"/>
    <property type="project" value="TreeGrafter"/>
</dbReference>
<dbReference type="GO" id="GO:0009279">
    <property type="term" value="C:cell outer membrane"/>
    <property type="evidence" value="ECO:0007669"/>
    <property type="project" value="UniProtKB-SubCell"/>
</dbReference>
<evidence type="ECO:0000256" key="6">
    <source>
        <dbReference type="ARBA" id="ARBA00023077"/>
    </source>
</evidence>
<organism evidence="15 16">
    <name type="scientific">Candidatus Coprenecus stercoravium</name>
    <dbReference type="NCBI Taxonomy" id="2840735"/>
    <lineage>
        <taxon>Bacteria</taxon>
        <taxon>Pseudomonadati</taxon>
        <taxon>Bacteroidota</taxon>
        <taxon>Bacteroidia</taxon>
        <taxon>Bacteroidales</taxon>
        <taxon>Rikenellaceae</taxon>
        <taxon>Rikenellaceae incertae sedis</taxon>
        <taxon>Candidatus Coprenecus</taxon>
    </lineage>
</organism>
<protein>
    <submittedName>
        <fullName evidence="15">TonB-dependent receptor</fullName>
    </submittedName>
</protein>
<evidence type="ECO:0000256" key="1">
    <source>
        <dbReference type="ARBA" id="ARBA00004571"/>
    </source>
</evidence>
<evidence type="ECO:0000256" key="10">
    <source>
        <dbReference type="PROSITE-ProRule" id="PRU01360"/>
    </source>
</evidence>
<accession>A0A9D2GPY2</accession>
<keyword evidence="3 10" id="KW-1134">Transmembrane beta strand</keyword>
<dbReference type="PANTHER" id="PTHR30069:SF29">
    <property type="entry name" value="HEMOGLOBIN AND HEMOGLOBIN-HAPTOGLOBIN-BINDING PROTEIN 1-RELATED"/>
    <property type="match status" value="1"/>
</dbReference>
<dbReference type="SUPFAM" id="SSF56935">
    <property type="entry name" value="Porins"/>
    <property type="match status" value="1"/>
</dbReference>
<comment type="similarity">
    <text evidence="10 11">Belongs to the TonB-dependent receptor family.</text>
</comment>
<dbReference type="Proteomes" id="UP000824115">
    <property type="component" value="Unassembled WGS sequence"/>
</dbReference>
<dbReference type="Gene3D" id="2.170.130.10">
    <property type="entry name" value="TonB-dependent receptor, plug domain"/>
    <property type="match status" value="1"/>
</dbReference>
<dbReference type="InterPro" id="IPR012910">
    <property type="entry name" value="Plug_dom"/>
</dbReference>
<dbReference type="Pfam" id="PF07715">
    <property type="entry name" value="Plug"/>
    <property type="match status" value="1"/>
</dbReference>
<evidence type="ECO:0000256" key="2">
    <source>
        <dbReference type="ARBA" id="ARBA00022448"/>
    </source>
</evidence>
<evidence type="ECO:0000259" key="13">
    <source>
        <dbReference type="Pfam" id="PF00593"/>
    </source>
</evidence>
<feature type="signal peptide" evidence="12">
    <location>
        <begin position="1"/>
        <end position="26"/>
    </location>
</feature>